<feature type="compositionally biased region" description="Polar residues" evidence="10">
    <location>
        <begin position="1137"/>
        <end position="1146"/>
    </location>
</feature>
<evidence type="ECO:0000313" key="13">
    <source>
        <dbReference type="EMBL" id="KAJ3592717.1"/>
    </source>
</evidence>
<dbReference type="InterPro" id="IPR013783">
    <property type="entry name" value="Ig-like_fold"/>
</dbReference>
<feature type="region of interest" description="Disordered" evidence="10">
    <location>
        <begin position="1079"/>
        <end position="1170"/>
    </location>
</feature>
<dbReference type="PANTHER" id="PTHR45842">
    <property type="entry name" value="SYNAPTIC ADHESION-LIKE MOLECULE SALM"/>
    <property type="match status" value="1"/>
</dbReference>
<feature type="region of interest" description="Disordered" evidence="10">
    <location>
        <begin position="255"/>
        <end position="274"/>
    </location>
</feature>
<dbReference type="Gene3D" id="2.60.40.10">
    <property type="entry name" value="Immunoglobulins"/>
    <property type="match status" value="9"/>
</dbReference>
<dbReference type="InterPro" id="IPR013106">
    <property type="entry name" value="Ig_V-set"/>
</dbReference>
<feature type="compositionally biased region" description="Low complexity" evidence="10">
    <location>
        <begin position="1200"/>
        <end position="1216"/>
    </location>
</feature>
<feature type="compositionally biased region" description="Polar residues" evidence="10">
    <location>
        <begin position="1221"/>
        <end position="1255"/>
    </location>
</feature>
<dbReference type="InterPro" id="IPR050467">
    <property type="entry name" value="LRFN"/>
</dbReference>
<keyword evidence="3" id="KW-0812">Transmembrane</keyword>
<dbReference type="InterPro" id="IPR032675">
    <property type="entry name" value="LRR_dom_sf"/>
</dbReference>
<feature type="region of interest" description="Disordered" evidence="10">
    <location>
        <begin position="1441"/>
        <end position="1463"/>
    </location>
</feature>
<feature type="domain" description="Ig-like" evidence="12">
    <location>
        <begin position="1314"/>
        <end position="1391"/>
    </location>
</feature>
<dbReference type="InterPro" id="IPR036179">
    <property type="entry name" value="Ig-like_dom_sf"/>
</dbReference>
<feature type="domain" description="Ig-like" evidence="12">
    <location>
        <begin position="1471"/>
        <end position="1552"/>
    </location>
</feature>
<dbReference type="SUPFAM" id="SSF52058">
    <property type="entry name" value="L domain-like"/>
    <property type="match status" value="1"/>
</dbReference>
<feature type="region of interest" description="Disordered" evidence="10">
    <location>
        <begin position="714"/>
        <end position="768"/>
    </location>
</feature>
<dbReference type="SUPFAM" id="SSF48726">
    <property type="entry name" value="Immunoglobulin"/>
    <property type="match status" value="9"/>
</dbReference>
<evidence type="ECO:0000256" key="2">
    <source>
        <dbReference type="ARBA" id="ARBA00022614"/>
    </source>
</evidence>
<dbReference type="PROSITE" id="PS50835">
    <property type="entry name" value="IG_LIKE"/>
    <property type="match status" value="9"/>
</dbReference>
<evidence type="ECO:0000256" key="10">
    <source>
        <dbReference type="SAM" id="MobiDB-lite"/>
    </source>
</evidence>
<feature type="compositionally biased region" description="Polar residues" evidence="10">
    <location>
        <begin position="1100"/>
        <end position="1124"/>
    </location>
</feature>
<evidence type="ECO:0000256" key="6">
    <source>
        <dbReference type="ARBA" id="ARBA00022989"/>
    </source>
</evidence>
<feature type="compositionally biased region" description="Basic and acidic residues" evidence="10">
    <location>
        <begin position="1400"/>
        <end position="1412"/>
    </location>
</feature>
<accession>A0A9Q0DQU5</accession>
<keyword evidence="6" id="KW-1133">Transmembrane helix</keyword>
<dbReference type="EMBL" id="JANIIK010000113">
    <property type="protein sequence ID" value="KAJ3592717.1"/>
    <property type="molecule type" value="Genomic_DNA"/>
</dbReference>
<sequence>MHGSRSVMVAVLVLACAVPAARACPRSCNCYQANEVHCTFRSLLAVPFNSISRIPETSLAGLKRAELLMLHGNDLHQIPDGAFGDMASLQVLKLSYNKLKEISSFSFSGLTSLLRLHLDHNLLGHLDPRALLQLPSLRLLRLQGNRLHQLHPHSLCTLSLLNTYYYSTLRHLDLSNNSLATLPEQALSTAPLLETVVLHANPWHCNCKMSWFLGWSLAHPGLMKCPGGPQCPACDSPVYLQGRGLLQQTDILCSSPSISSSGRDRPSGGEPGEIRPVEWFREALGVASLGLSDHQGNSVDLSCNVTRSANSPDIPPPDLSAPDAAAVPVALSLSLECPVERASYESLWRILAYYSETAVRLEREIMLSKPPALAYRPMDTPTLSVDLTENDGSRVLPPQAPGYSPTGGHAPLGKRTDEATLQHVPVVRSKPRISDPHLRSASVPAGDSARLHCEAQGEPAPSITWTKVSTGVVMSAHSRAQRFQVLPNGTFVIQNVQLQDRGTYICSAQSSLGRDRMLTTLEVWSRPPRMKLANYREITIHQGGEIYLDCQADAVPAPLLSWVLPDRSVLIANSSNHGMSMHANGTLHISATFPQDRGVYRCVASNTAGAASASVRVHVSSLPPSIHQPREERLVLTPGMPVYAHCSARGAPPPTLRWRIPDGTLVRPSQFLHGNLFVLPNGTLHIRRVGHEDAGGYECTASNAVGVDKRMVSVGLRGDPNPNPKTPALPSSVPLDRTVTSPLSPPFSDPRASPELPPKNKSPPTHSMELRKAHIVSTSPSTTAVHYGGYLQLHCSVSGNPIPTVIWRTPARKLVDVHFSFDRRVKVHPNGTLWVQAVTERDAGDYLCIARNKVADDYRLLRVTVDTKPAKIDPKQPSNKMVAFGGPLRMDCLASGHPDPAVSWSLPDGSMVTSALQGDQPGSRALRLTVFDNGTLLVPAVGKREEGEYTCHAKNNGGQDTMKVKVKVMMNSEQILANDPGYDVIKVRQGATAVLRCRAPEDPVRTVTWFSPNNRVIPRSLSSSYFAQRVVAVTDGALEVRSAQPGDAGNYTCRAGHPAGERTGAVGLEVEALRYGQNGWVPNRHSSSSHANPGSGIANRRQSGGLTQHGPTSGATSRFRSTAGVSRHANSRVMGSVPSSNIDQANSGSKPPSQPGSGAGVHRPMNTYTAGLGHSDLSVAVSGNNNITIKQANTGIQRGDTLGSSSRASTSRASDGWPVPSGNNEVASGLNNTSSGKVNIKTGDSTSSVSHTGTARGNVLSRSLGRPVYTTWSSGGASAGAVLNSGNNASRGQSNATHTTAGVATSLTHRAARGQNVLLPCPSNGSPTPRLYWLIPGNGVLPAPFYGGRLTVHRNGSLELRGVRPSDGGALVCVVQGEGGETRTRVELTVSLTGEPGEDPTARREPAVERPTHSGPALSLPPHVSPGPVRSFDPEALRPRTPPRGGLFVPAPPRPAGPAPVSEPLRYEQKPIVSTRTASLVSIINGENLRLSCQAPHSPGSLQGSPLSWTLPGGQVLSKGESAGSGRYTVHRDGTLHVQQATVFDRGSYVCRSAAWVITVPVIVVAYPPRITKGPSPVTYTRPGVAVELPCLTIATPRAAVTWETPDLTQLRVTGQARIYGNRYLSAQGSLVVQNPTGRDTGFYRCTAKNVLGADSKATYLHVV</sequence>
<dbReference type="PANTHER" id="PTHR45842:SF25">
    <property type="entry name" value="CARBOXYPEPTIDASE N SUBUNIT 2-LIKE"/>
    <property type="match status" value="1"/>
</dbReference>
<dbReference type="SMART" id="SM00409">
    <property type="entry name" value="IG"/>
    <property type="match status" value="9"/>
</dbReference>
<dbReference type="InterPro" id="IPR013098">
    <property type="entry name" value="Ig_I-set"/>
</dbReference>
<dbReference type="Pfam" id="PF13927">
    <property type="entry name" value="Ig_3"/>
    <property type="match status" value="4"/>
</dbReference>
<keyword evidence="7" id="KW-0472">Membrane</keyword>
<evidence type="ECO:0000256" key="9">
    <source>
        <dbReference type="ARBA" id="ARBA00023319"/>
    </source>
</evidence>
<organism evidence="13 14">
    <name type="scientific">Muraenolepis orangiensis</name>
    <name type="common">Patagonian moray cod</name>
    <dbReference type="NCBI Taxonomy" id="630683"/>
    <lineage>
        <taxon>Eukaryota</taxon>
        <taxon>Metazoa</taxon>
        <taxon>Chordata</taxon>
        <taxon>Craniata</taxon>
        <taxon>Vertebrata</taxon>
        <taxon>Euteleostomi</taxon>
        <taxon>Actinopterygii</taxon>
        <taxon>Neopterygii</taxon>
        <taxon>Teleostei</taxon>
        <taxon>Neoteleostei</taxon>
        <taxon>Acanthomorphata</taxon>
        <taxon>Zeiogadaria</taxon>
        <taxon>Gadariae</taxon>
        <taxon>Gadiformes</taxon>
        <taxon>Muraenolepidoidei</taxon>
        <taxon>Muraenolepididae</taxon>
        <taxon>Muraenolepis</taxon>
    </lineage>
</organism>
<dbReference type="InterPro" id="IPR003599">
    <property type="entry name" value="Ig_sub"/>
</dbReference>
<feature type="compositionally biased region" description="Basic and acidic residues" evidence="10">
    <location>
        <begin position="262"/>
        <end position="274"/>
    </location>
</feature>
<dbReference type="InterPro" id="IPR003598">
    <property type="entry name" value="Ig_sub2"/>
</dbReference>
<evidence type="ECO:0000256" key="8">
    <source>
        <dbReference type="ARBA" id="ARBA00023157"/>
    </source>
</evidence>
<dbReference type="FunFam" id="2.60.40.10:FF:000032">
    <property type="entry name" value="palladin isoform X1"/>
    <property type="match status" value="2"/>
</dbReference>
<evidence type="ECO:0000256" key="7">
    <source>
        <dbReference type="ARBA" id="ARBA00023136"/>
    </source>
</evidence>
<keyword evidence="14" id="KW-1185">Reference proteome</keyword>
<dbReference type="InterPro" id="IPR001611">
    <property type="entry name" value="Leu-rich_rpt"/>
</dbReference>
<dbReference type="Gene3D" id="3.80.10.10">
    <property type="entry name" value="Ribonuclease Inhibitor"/>
    <property type="match status" value="2"/>
</dbReference>
<dbReference type="PROSITE" id="PS51257">
    <property type="entry name" value="PROKAR_LIPOPROTEIN"/>
    <property type="match status" value="1"/>
</dbReference>
<dbReference type="SMART" id="SM00406">
    <property type="entry name" value="IGv"/>
    <property type="match status" value="3"/>
</dbReference>
<evidence type="ECO:0000256" key="4">
    <source>
        <dbReference type="ARBA" id="ARBA00022729"/>
    </source>
</evidence>
<keyword evidence="5" id="KW-0677">Repeat</keyword>
<keyword evidence="8" id="KW-1015">Disulfide bond</keyword>
<feature type="domain" description="Ig-like" evidence="12">
    <location>
        <begin position="528"/>
        <end position="620"/>
    </location>
</feature>
<feature type="region of interest" description="Disordered" evidence="10">
    <location>
        <begin position="1197"/>
        <end position="1258"/>
    </location>
</feature>
<dbReference type="FunFam" id="2.60.40.10:FF:001377">
    <property type="entry name" value="Matrix remodeling associated 5"/>
    <property type="match status" value="1"/>
</dbReference>
<dbReference type="Pfam" id="PF00560">
    <property type="entry name" value="LRR_1"/>
    <property type="match status" value="1"/>
</dbReference>
<feature type="domain" description="Ig-like" evidence="12">
    <location>
        <begin position="869"/>
        <end position="967"/>
    </location>
</feature>
<proteinExistence type="predicted"/>
<dbReference type="InterPro" id="IPR003006">
    <property type="entry name" value="Ig/MHC_CS"/>
</dbReference>
<evidence type="ECO:0000256" key="5">
    <source>
        <dbReference type="ARBA" id="ARBA00022737"/>
    </source>
</evidence>
<dbReference type="Proteomes" id="UP001148018">
    <property type="component" value="Unassembled WGS sequence"/>
</dbReference>
<comment type="subcellular location">
    <subcellularLocation>
        <location evidence="1">Membrane</location>
        <topology evidence="1">Single-pass membrane protein</topology>
    </subcellularLocation>
</comment>
<dbReference type="Pfam" id="PF07679">
    <property type="entry name" value="I-set"/>
    <property type="match status" value="4"/>
</dbReference>
<dbReference type="FunFam" id="2.60.40.10:FF:000076">
    <property type="entry name" value="Leucine-rich repeat and Ig domain-containing 4"/>
    <property type="match status" value="1"/>
</dbReference>
<dbReference type="OrthoDB" id="676979at2759"/>
<keyword evidence="2" id="KW-0433">Leucine-rich repeat</keyword>
<feature type="domain" description="Ig-like" evidence="12">
    <location>
        <begin position="431"/>
        <end position="519"/>
    </location>
</feature>
<name>A0A9Q0DQU5_9TELE</name>
<evidence type="ECO:0000256" key="11">
    <source>
        <dbReference type="SAM" id="SignalP"/>
    </source>
</evidence>
<evidence type="ECO:0000256" key="3">
    <source>
        <dbReference type="ARBA" id="ARBA00022692"/>
    </source>
</evidence>
<protein>
    <recommendedName>
        <fullName evidence="12">Ig-like domain-containing protein</fullName>
    </recommendedName>
</protein>
<dbReference type="InterPro" id="IPR007110">
    <property type="entry name" value="Ig-like_dom"/>
</dbReference>
<reference evidence="13" key="1">
    <citation type="submission" date="2022-07" db="EMBL/GenBank/DDBJ databases">
        <title>Chromosome-level genome of Muraenolepis orangiensis.</title>
        <authorList>
            <person name="Kim J."/>
        </authorList>
    </citation>
    <scope>NUCLEOTIDE SEQUENCE</scope>
    <source>
        <strain evidence="13">KU_S4_2022</strain>
        <tissue evidence="13">Muscle</tissue>
    </source>
</reference>
<dbReference type="Pfam" id="PF13855">
    <property type="entry name" value="LRR_8"/>
    <property type="match status" value="1"/>
</dbReference>
<keyword evidence="4 11" id="KW-0732">Signal</keyword>
<feature type="domain" description="Ig-like" evidence="12">
    <location>
        <begin position="1569"/>
        <end position="1664"/>
    </location>
</feature>
<dbReference type="SMART" id="SM00408">
    <property type="entry name" value="IGc2"/>
    <property type="match status" value="9"/>
</dbReference>
<feature type="domain" description="Ig-like" evidence="12">
    <location>
        <begin position="624"/>
        <end position="713"/>
    </location>
</feature>
<feature type="domain" description="Ig-like" evidence="12">
    <location>
        <begin position="763"/>
        <end position="864"/>
    </location>
</feature>
<comment type="caution">
    <text evidence="13">The sequence shown here is derived from an EMBL/GenBank/DDBJ whole genome shotgun (WGS) entry which is preliminary data.</text>
</comment>
<evidence type="ECO:0000256" key="1">
    <source>
        <dbReference type="ARBA" id="ARBA00004167"/>
    </source>
</evidence>
<dbReference type="GO" id="GO:0016020">
    <property type="term" value="C:membrane"/>
    <property type="evidence" value="ECO:0007669"/>
    <property type="project" value="UniProtKB-SubCell"/>
</dbReference>
<dbReference type="InterPro" id="IPR003591">
    <property type="entry name" value="Leu-rich_rpt_typical-subtyp"/>
</dbReference>
<feature type="chain" id="PRO_5040207526" description="Ig-like domain-containing protein" evidence="11">
    <location>
        <begin position="24"/>
        <end position="1664"/>
    </location>
</feature>
<dbReference type="PROSITE" id="PS00290">
    <property type="entry name" value="IG_MHC"/>
    <property type="match status" value="1"/>
</dbReference>
<feature type="domain" description="Ig-like" evidence="12">
    <location>
        <begin position="980"/>
        <end position="1071"/>
    </location>
</feature>
<dbReference type="CDD" id="cd00096">
    <property type="entry name" value="Ig"/>
    <property type="match status" value="2"/>
</dbReference>
<feature type="signal peptide" evidence="11">
    <location>
        <begin position="1"/>
        <end position="23"/>
    </location>
</feature>
<feature type="region of interest" description="Disordered" evidence="10">
    <location>
        <begin position="1392"/>
        <end position="1426"/>
    </location>
</feature>
<dbReference type="SMART" id="SM00369">
    <property type="entry name" value="LRR_TYP"/>
    <property type="match status" value="5"/>
</dbReference>
<keyword evidence="9" id="KW-0393">Immunoglobulin domain</keyword>
<evidence type="ECO:0000313" key="14">
    <source>
        <dbReference type="Proteomes" id="UP001148018"/>
    </source>
</evidence>
<dbReference type="PROSITE" id="PS51450">
    <property type="entry name" value="LRR"/>
    <property type="match status" value="2"/>
</dbReference>
<gene>
    <name evidence="13" type="ORF">NHX12_007844</name>
</gene>
<evidence type="ECO:0000259" key="12">
    <source>
        <dbReference type="PROSITE" id="PS50835"/>
    </source>
</evidence>